<name>A0A830HJE3_9CHLO</name>
<evidence type="ECO:0000313" key="3">
    <source>
        <dbReference type="EMBL" id="GHP07244.1"/>
    </source>
</evidence>
<organism evidence="3 4">
    <name type="scientific">Pycnococcus provasolii</name>
    <dbReference type="NCBI Taxonomy" id="41880"/>
    <lineage>
        <taxon>Eukaryota</taxon>
        <taxon>Viridiplantae</taxon>
        <taxon>Chlorophyta</taxon>
        <taxon>Pseudoscourfieldiophyceae</taxon>
        <taxon>Pseudoscourfieldiales</taxon>
        <taxon>Pycnococcaceae</taxon>
        <taxon>Pycnococcus</taxon>
    </lineage>
</organism>
<feature type="chain" id="PRO_5032459113" description="Replication termination factor 2" evidence="2">
    <location>
        <begin position="36"/>
        <end position="278"/>
    </location>
</feature>
<sequence length="278" mass="30503">MTNLSMCSTMRAVFCRLVHACLCLCLCLCCGFVSSVVVVAGDTTHDISVSSWPIHVRAANERLRGELKYAPPARLPPKPPFPPYTPPSPPPQHMKVADTDMSGLAVRVTKHQVEAHEAVETARRSEAKRRAVELGASFIGKNEKGDVLGFPCPHHMKHFRKRFGCELFDMSRKKHDEVDDDDSGVPKAPPPPPWAFFASECKVYLKMCVYGKNGHFVKRTACGDVYPLPCDGEHPVVAALEPAACPECDRLGKLASERAAASLFKPSSSPPLSSKLRR</sequence>
<evidence type="ECO:0000313" key="4">
    <source>
        <dbReference type="Proteomes" id="UP000660262"/>
    </source>
</evidence>
<keyword evidence="2" id="KW-0732">Signal</keyword>
<gene>
    <name evidence="3" type="ORF">PPROV_000598500</name>
</gene>
<feature type="compositionally biased region" description="Pro residues" evidence="1">
    <location>
        <begin position="73"/>
        <end position="90"/>
    </location>
</feature>
<protein>
    <recommendedName>
        <fullName evidence="5">Replication termination factor 2</fullName>
    </recommendedName>
</protein>
<dbReference type="AlphaFoldDB" id="A0A830HJE3"/>
<evidence type="ECO:0000256" key="1">
    <source>
        <dbReference type="SAM" id="MobiDB-lite"/>
    </source>
</evidence>
<evidence type="ECO:0008006" key="5">
    <source>
        <dbReference type="Google" id="ProtNLM"/>
    </source>
</evidence>
<dbReference type="Proteomes" id="UP000660262">
    <property type="component" value="Unassembled WGS sequence"/>
</dbReference>
<comment type="caution">
    <text evidence="3">The sequence shown here is derived from an EMBL/GenBank/DDBJ whole genome shotgun (WGS) entry which is preliminary data.</text>
</comment>
<reference evidence="3" key="1">
    <citation type="submission" date="2020-10" db="EMBL/GenBank/DDBJ databases">
        <title>Unveiling of a novel bifunctional photoreceptor, Dualchrome1, isolated from a cosmopolitan green alga.</title>
        <authorList>
            <person name="Suzuki S."/>
            <person name="Kawachi M."/>
        </authorList>
    </citation>
    <scope>NUCLEOTIDE SEQUENCE</scope>
    <source>
        <strain evidence="3">NIES 2893</strain>
    </source>
</reference>
<proteinExistence type="predicted"/>
<dbReference type="EMBL" id="BNJQ01000015">
    <property type="protein sequence ID" value="GHP07244.1"/>
    <property type="molecule type" value="Genomic_DNA"/>
</dbReference>
<evidence type="ECO:0000256" key="2">
    <source>
        <dbReference type="SAM" id="SignalP"/>
    </source>
</evidence>
<keyword evidence="4" id="KW-1185">Reference proteome</keyword>
<accession>A0A830HJE3</accession>
<feature type="signal peptide" evidence="2">
    <location>
        <begin position="1"/>
        <end position="35"/>
    </location>
</feature>
<feature type="region of interest" description="Disordered" evidence="1">
    <location>
        <begin position="71"/>
        <end position="90"/>
    </location>
</feature>